<dbReference type="EMBL" id="JYDO01000065">
    <property type="protein sequence ID" value="KRZ73323.1"/>
    <property type="molecule type" value="Genomic_DNA"/>
</dbReference>
<keyword evidence="1" id="KW-0811">Translocation</keyword>
<organism evidence="4 5">
    <name type="scientific">Trichinella papuae</name>
    <dbReference type="NCBI Taxonomy" id="268474"/>
    <lineage>
        <taxon>Eukaryota</taxon>
        <taxon>Metazoa</taxon>
        <taxon>Ecdysozoa</taxon>
        <taxon>Nematoda</taxon>
        <taxon>Enoplea</taxon>
        <taxon>Dorylaimia</taxon>
        <taxon>Trichinellida</taxon>
        <taxon>Trichinellidae</taxon>
        <taxon>Trichinella</taxon>
    </lineage>
</organism>
<dbReference type="InterPro" id="IPR050365">
    <property type="entry name" value="TIM50"/>
</dbReference>
<dbReference type="OrthoDB" id="5918252at2759"/>
<dbReference type="GO" id="GO:0005744">
    <property type="term" value="C:TIM23 mitochondrial import inner membrane translocase complex"/>
    <property type="evidence" value="ECO:0007669"/>
    <property type="project" value="UniProtKB-UniRule"/>
</dbReference>
<comment type="function">
    <text evidence="1">Essential component of the TIM23 complex, a complex that mediates the translocation of transit peptide-containing proteins across the mitochondrial inner membrane.</text>
</comment>
<dbReference type="PANTHER" id="PTHR12210">
    <property type="entry name" value="DULLARD PROTEIN PHOSPHATASE"/>
    <property type="match status" value="1"/>
</dbReference>
<feature type="compositionally biased region" description="Basic and acidic residues" evidence="2">
    <location>
        <begin position="1"/>
        <end position="17"/>
    </location>
</feature>
<dbReference type="STRING" id="268474.A0A0V1MNE4"/>
<keyword evidence="5" id="KW-1185">Reference proteome</keyword>
<dbReference type="AlphaFoldDB" id="A0A0V1MNE4"/>
<keyword evidence="1" id="KW-0653">Protein transport</keyword>
<evidence type="ECO:0000256" key="1">
    <source>
        <dbReference type="RuleBase" id="RU365079"/>
    </source>
</evidence>
<evidence type="ECO:0000313" key="4">
    <source>
        <dbReference type="EMBL" id="KRZ73323.1"/>
    </source>
</evidence>
<dbReference type="SMART" id="SM00577">
    <property type="entry name" value="CPDc"/>
    <property type="match status" value="1"/>
</dbReference>
<comment type="subunit">
    <text evidence="1">Component of the TIM23 complex.</text>
</comment>
<feature type="domain" description="FCP1 homology" evidence="3">
    <location>
        <begin position="74"/>
        <end position="227"/>
    </location>
</feature>
<reference evidence="4 5" key="1">
    <citation type="submission" date="2015-01" db="EMBL/GenBank/DDBJ databases">
        <title>Evolution of Trichinella species and genotypes.</title>
        <authorList>
            <person name="Korhonen P.K."/>
            <person name="Edoardo P."/>
            <person name="Giuseppe L.R."/>
            <person name="Gasser R.B."/>
        </authorList>
    </citation>
    <scope>NUCLEOTIDE SEQUENCE [LARGE SCALE GENOMIC DNA]</scope>
    <source>
        <strain evidence="4">ISS1980</strain>
    </source>
</reference>
<dbReference type="InterPro" id="IPR004274">
    <property type="entry name" value="FCP1_dom"/>
</dbReference>
<comment type="similarity">
    <text evidence="1">Belongs to the TIM50 family.</text>
</comment>
<keyword evidence="1" id="KW-0496">Mitochondrion</keyword>
<evidence type="ECO:0000256" key="2">
    <source>
        <dbReference type="SAM" id="MobiDB-lite"/>
    </source>
</evidence>
<protein>
    <recommendedName>
        <fullName evidence="1">Mitochondrial import inner membrane translocase subunit TIM50</fullName>
    </recommendedName>
</protein>
<feature type="region of interest" description="Disordered" evidence="2">
    <location>
        <begin position="1"/>
        <end position="28"/>
    </location>
</feature>
<dbReference type="InterPro" id="IPR023214">
    <property type="entry name" value="HAD_sf"/>
</dbReference>
<gene>
    <name evidence="4" type="primary">scpl-3</name>
    <name evidence="4" type="ORF">T10_12099</name>
</gene>
<dbReference type="SUPFAM" id="SSF56784">
    <property type="entry name" value="HAD-like"/>
    <property type="match status" value="1"/>
</dbReference>
<name>A0A0V1MNE4_9BILA</name>
<dbReference type="Proteomes" id="UP000054843">
    <property type="component" value="Unassembled WGS sequence"/>
</dbReference>
<evidence type="ECO:0000259" key="3">
    <source>
        <dbReference type="PROSITE" id="PS50969"/>
    </source>
</evidence>
<evidence type="ECO:0000313" key="5">
    <source>
        <dbReference type="Proteomes" id="UP000054843"/>
    </source>
</evidence>
<comment type="subcellular location">
    <subcellularLocation>
        <location evidence="1">Mitochondrion inner membrane</location>
        <topology evidence="1">Single-pass membrane protein</topology>
    </subcellularLocation>
</comment>
<dbReference type="Gene3D" id="3.40.50.1000">
    <property type="entry name" value="HAD superfamily/HAD-like"/>
    <property type="match status" value="1"/>
</dbReference>
<proteinExistence type="inferred from homology"/>
<dbReference type="PROSITE" id="PS50969">
    <property type="entry name" value="FCP1"/>
    <property type="match status" value="1"/>
</dbReference>
<comment type="caution">
    <text evidence="4">The sequence shown here is derived from an EMBL/GenBank/DDBJ whole genome shotgun (WGS) entry which is preliminary data.</text>
</comment>
<dbReference type="InterPro" id="IPR036412">
    <property type="entry name" value="HAD-like_sf"/>
</dbReference>
<dbReference type="GO" id="GO:0015031">
    <property type="term" value="P:protein transport"/>
    <property type="evidence" value="ECO:0007669"/>
    <property type="project" value="UniProtKB-KW"/>
</dbReference>
<sequence length="231" mass="26683">MKRKAPEDYSNDKQERTKHGKKVSTSKSVYQMDLSEDKKALERFWKSLKRGDFARKKKSNNCKQVRVKSDSSSADIPKLTVVFDLDSTLIYSTAEKEFPGQRRLPSMMHYTAIRPYCDTVLKNLRPLCNLMVFSLGNAQYVQEVLTLIDPNGEYFDKVLSRNSCTQIFNLYSKDLVETGADLKRTVLIDDRMQSFMSQPFNGIPILPWTGQADDTELLRIEKIIMELMEEV</sequence>
<dbReference type="CDD" id="cd07521">
    <property type="entry name" value="HAD_FCP1-like"/>
    <property type="match status" value="1"/>
</dbReference>
<keyword evidence="1" id="KW-0809">Transit peptide</keyword>
<dbReference type="Pfam" id="PF03031">
    <property type="entry name" value="NIF"/>
    <property type="match status" value="1"/>
</dbReference>
<accession>A0A0V1MNE4</accession>
<keyword evidence="1" id="KW-0813">Transport</keyword>